<evidence type="ECO:0000256" key="4">
    <source>
        <dbReference type="PIRSR" id="PIRSR620019-2"/>
    </source>
</evidence>
<dbReference type="InterPro" id="IPR011004">
    <property type="entry name" value="Trimer_LpxA-like_sf"/>
</dbReference>
<evidence type="ECO:0000256" key="2">
    <source>
        <dbReference type="ARBA" id="ARBA00022679"/>
    </source>
</evidence>
<dbReference type="Gene3D" id="2.160.10.10">
    <property type="entry name" value="Hexapeptide repeat proteins"/>
    <property type="match status" value="1"/>
</dbReference>
<dbReference type="Proteomes" id="UP000505325">
    <property type="component" value="Chromosome"/>
</dbReference>
<keyword evidence="3" id="KW-0677">Repeat</keyword>
<dbReference type="PROSITE" id="PS00101">
    <property type="entry name" value="HEXAPEP_TRANSFERASES"/>
    <property type="match status" value="1"/>
</dbReference>
<reference evidence="6 7" key="1">
    <citation type="submission" date="2020-06" db="EMBL/GenBank/DDBJ databases">
        <title>Genome sequence of Paramixta manurensis strain PD-1.</title>
        <authorList>
            <person name="Lee C.W."/>
            <person name="Kim J."/>
        </authorList>
    </citation>
    <scope>NUCLEOTIDE SEQUENCE [LARGE SCALE GENOMIC DNA]</scope>
    <source>
        <strain evidence="6 7">PD-1</strain>
    </source>
</reference>
<evidence type="ECO:0000313" key="7">
    <source>
        <dbReference type="Proteomes" id="UP000505325"/>
    </source>
</evidence>
<dbReference type="NCBIfam" id="TIGR03570">
    <property type="entry name" value="NeuD_NnaD"/>
    <property type="match status" value="1"/>
</dbReference>
<dbReference type="InterPro" id="IPR018357">
    <property type="entry name" value="Hexapep_transf_CS"/>
</dbReference>
<dbReference type="AlphaFoldDB" id="A0A6M8URM9"/>
<dbReference type="KEGG" id="pmak:PMPD1_2836"/>
<dbReference type="Pfam" id="PF17836">
    <property type="entry name" value="PglD_N"/>
    <property type="match status" value="1"/>
</dbReference>
<dbReference type="EMBL" id="CP054212">
    <property type="protein sequence ID" value="QKJ87773.1"/>
    <property type="molecule type" value="Genomic_DNA"/>
</dbReference>
<gene>
    <name evidence="6" type="ORF">PMPD1_2836</name>
</gene>
<evidence type="ECO:0000256" key="1">
    <source>
        <dbReference type="ARBA" id="ARBA00007274"/>
    </source>
</evidence>
<evidence type="ECO:0000256" key="3">
    <source>
        <dbReference type="ARBA" id="ARBA00022737"/>
    </source>
</evidence>
<dbReference type="RefSeq" id="WP_173634691.1">
    <property type="nucleotide sequence ID" value="NZ_CP054212.1"/>
</dbReference>
<dbReference type="PANTHER" id="PTHR43300:SF7">
    <property type="entry name" value="UDP-N-ACETYLBACILLOSAMINE N-ACETYLTRANSFERASE"/>
    <property type="match status" value="1"/>
</dbReference>
<dbReference type="SUPFAM" id="SSF51161">
    <property type="entry name" value="Trimeric LpxA-like enzymes"/>
    <property type="match status" value="1"/>
</dbReference>
<dbReference type="InterPro" id="IPR041561">
    <property type="entry name" value="PglD_N"/>
</dbReference>
<dbReference type="InterPro" id="IPR020019">
    <property type="entry name" value="AcTrfase_PglD-like"/>
</dbReference>
<evidence type="ECO:0000259" key="5">
    <source>
        <dbReference type="Pfam" id="PF17836"/>
    </source>
</evidence>
<comment type="similarity">
    <text evidence="1">Belongs to the transferase hexapeptide repeat family.</text>
</comment>
<dbReference type="CDD" id="cd03360">
    <property type="entry name" value="LbH_AT_putative"/>
    <property type="match status" value="1"/>
</dbReference>
<keyword evidence="2 6" id="KW-0808">Transferase</keyword>
<evidence type="ECO:0000313" key="6">
    <source>
        <dbReference type="EMBL" id="QKJ87773.1"/>
    </source>
</evidence>
<accession>A0A6M8URM9</accession>
<proteinExistence type="inferred from homology"/>
<sequence>MRKKLIIIGAGGFAKAVIDSLDHDEYELIGFIDSLKSGRHQDFPILGHTLDDVPSSEAFYFFIAIGDPDDRAYWFQKVKEYNLETINVIDKTAIVSKRSTLGTCIYIGKMAIVNCDSHLEDCVVVNTRALVEHGNHVSYCSNISTNVVLNGDVFVGEKTFIGSCTVVNGQLKIGCSSIIGSGSVVIRNIPDYVVVAGTPTRLLKERKKDV</sequence>
<dbReference type="Gene3D" id="3.40.50.20">
    <property type="match status" value="1"/>
</dbReference>
<protein>
    <submittedName>
        <fullName evidence="6">Acetyltransferase</fullName>
    </submittedName>
</protein>
<feature type="domain" description="PglD N-terminal" evidence="5">
    <location>
        <begin position="4"/>
        <end position="78"/>
    </location>
</feature>
<dbReference type="PANTHER" id="PTHR43300">
    <property type="entry name" value="ACETYLTRANSFERASE"/>
    <property type="match status" value="1"/>
</dbReference>
<dbReference type="InterPro" id="IPR050179">
    <property type="entry name" value="Trans_hexapeptide_repeat"/>
</dbReference>
<keyword evidence="7" id="KW-1185">Reference proteome</keyword>
<name>A0A6M8URM9_9GAMM</name>
<dbReference type="GO" id="GO:0016747">
    <property type="term" value="F:acyltransferase activity, transferring groups other than amino-acyl groups"/>
    <property type="evidence" value="ECO:0007669"/>
    <property type="project" value="UniProtKB-ARBA"/>
</dbReference>
<feature type="binding site" evidence="4">
    <location>
        <position position="66"/>
    </location>
    <ligand>
        <name>substrate</name>
    </ligand>
</feature>
<organism evidence="6 7">
    <name type="scientific">Paramixta manurensis</name>
    <dbReference type="NCBI Taxonomy" id="2740817"/>
    <lineage>
        <taxon>Bacteria</taxon>
        <taxon>Pseudomonadati</taxon>
        <taxon>Pseudomonadota</taxon>
        <taxon>Gammaproteobacteria</taxon>
        <taxon>Enterobacterales</taxon>
        <taxon>Erwiniaceae</taxon>
        <taxon>Paramixta</taxon>
    </lineage>
</organism>